<accession>A0A0L6CGJ0</accession>
<protein>
    <recommendedName>
        <fullName evidence="1">N-acetyltransferase domain-containing protein</fullName>
    </recommendedName>
</protein>
<evidence type="ECO:0000313" key="2">
    <source>
        <dbReference type="EMBL" id="KNX36922.1"/>
    </source>
</evidence>
<name>A0A0L6CGJ0_9MICO</name>
<dbReference type="GO" id="GO:0016747">
    <property type="term" value="F:acyltransferase activity, transferring groups other than amino-acyl groups"/>
    <property type="evidence" value="ECO:0007669"/>
    <property type="project" value="InterPro"/>
</dbReference>
<dbReference type="InterPro" id="IPR000182">
    <property type="entry name" value="GNAT_dom"/>
</dbReference>
<dbReference type="PANTHER" id="PTHR43415">
    <property type="entry name" value="SPERMIDINE N(1)-ACETYLTRANSFERASE"/>
    <property type="match status" value="1"/>
</dbReference>
<dbReference type="AlphaFoldDB" id="A0A0L6CGJ0"/>
<dbReference type="Pfam" id="PF13302">
    <property type="entry name" value="Acetyltransf_3"/>
    <property type="match status" value="1"/>
</dbReference>
<sequence length="192" mass="21368">MTEWSTDAARSYAAGLLVGDRVELRALREGELEVLDGWWNEPAEMVLQNAVIRPQPRGSMTETLTRWHANEGDVGFAVVERSSGELAGSAVLFGSMLPMRSATYAVQLGPGYQGRGLGPEVTRMMLRYGFDQMGLHRIQLAVWAYNGRAIAAYERAGFVVEGRRRDAVFHGGQFHDEVLMAVLEPEWRARQA</sequence>
<evidence type="ECO:0000259" key="1">
    <source>
        <dbReference type="PROSITE" id="PS51186"/>
    </source>
</evidence>
<dbReference type="PANTHER" id="PTHR43415:SF3">
    <property type="entry name" value="GNAT-FAMILY ACETYLTRANSFERASE"/>
    <property type="match status" value="1"/>
</dbReference>
<evidence type="ECO:0000313" key="3">
    <source>
        <dbReference type="Proteomes" id="UP000037397"/>
    </source>
</evidence>
<dbReference type="EMBL" id="LAIR01000002">
    <property type="protein sequence ID" value="KNX36922.1"/>
    <property type="molecule type" value="Genomic_DNA"/>
</dbReference>
<dbReference type="Proteomes" id="UP000037397">
    <property type="component" value="Unassembled WGS sequence"/>
</dbReference>
<organism evidence="2 3">
    <name type="scientific">Luteipulveratus halotolerans</name>
    <dbReference type="NCBI Taxonomy" id="1631356"/>
    <lineage>
        <taxon>Bacteria</taxon>
        <taxon>Bacillati</taxon>
        <taxon>Actinomycetota</taxon>
        <taxon>Actinomycetes</taxon>
        <taxon>Micrococcales</taxon>
        <taxon>Dermacoccaceae</taxon>
        <taxon>Luteipulveratus</taxon>
    </lineage>
</organism>
<reference evidence="3" key="1">
    <citation type="submission" date="2015-03" db="EMBL/GenBank/DDBJ databases">
        <title>Luteipulveratus halotolerans sp. nov., a novel actinobacterium (Dermacoccaceae) from Sarawak, Malaysia.</title>
        <authorList>
            <person name="Juboi H."/>
            <person name="Basik A."/>
            <person name="Shamsul S.S."/>
            <person name="Arnold P."/>
            <person name="Schmitt E.K."/>
            <person name="Sanglier J.-J."/>
            <person name="Yeo T."/>
        </authorList>
    </citation>
    <scope>NUCLEOTIDE SEQUENCE [LARGE SCALE GENOMIC DNA]</scope>
    <source>
        <strain evidence="3">C296001</strain>
    </source>
</reference>
<feature type="domain" description="N-acetyltransferase" evidence="1">
    <location>
        <begin position="22"/>
        <end position="185"/>
    </location>
</feature>
<dbReference type="SUPFAM" id="SSF55729">
    <property type="entry name" value="Acyl-CoA N-acyltransferases (Nat)"/>
    <property type="match status" value="1"/>
</dbReference>
<dbReference type="Gene3D" id="3.40.630.30">
    <property type="match status" value="1"/>
</dbReference>
<dbReference type="OrthoDB" id="9814648at2"/>
<dbReference type="RefSeq" id="WP_050669227.1">
    <property type="nucleotide sequence ID" value="NZ_LAIR01000002.1"/>
</dbReference>
<proteinExistence type="predicted"/>
<dbReference type="InterPro" id="IPR016181">
    <property type="entry name" value="Acyl_CoA_acyltransferase"/>
</dbReference>
<comment type="caution">
    <text evidence="2">The sequence shown here is derived from an EMBL/GenBank/DDBJ whole genome shotgun (WGS) entry which is preliminary data.</text>
</comment>
<dbReference type="STRING" id="1631356.VV01_06775"/>
<dbReference type="PROSITE" id="PS51186">
    <property type="entry name" value="GNAT"/>
    <property type="match status" value="1"/>
</dbReference>
<keyword evidence="3" id="KW-1185">Reference proteome</keyword>
<gene>
    <name evidence="2" type="ORF">VV01_06775</name>
</gene>